<proteinExistence type="predicted"/>
<dbReference type="AlphaFoldDB" id="A0A8T3AXZ8"/>
<comment type="caution">
    <text evidence="2">The sequence shown here is derived from an EMBL/GenBank/DDBJ whole genome shotgun (WGS) entry which is preliminary data.</text>
</comment>
<feature type="region of interest" description="Disordered" evidence="1">
    <location>
        <begin position="1"/>
        <end position="21"/>
    </location>
</feature>
<dbReference type="Proteomes" id="UP000829196">
    <property type="component" value="Unassembled WGS sequence"/>
</dbReference>
<sequence length="57" mass="6160">MDLNAFAAAATEEDDDDPHPTEFPKGATFSLFLSSKCAPCYSLFHIIACRSSHSHAS</sequence>
<gene>
    <name evidence="2" type="ORF">KFK09_019225</name>
</gene>
<organism evidence="2 3">
    <name type="scientific">Dendrobium nobile</name>
    <name type="common">Orchid</name>
    <dbReference type="NCBI Taxonomy" id="94219"/>
    <lineage>
        <taxon>Eukaryota</taxon>
        <taxon>Viridiplantae</taxon>
        <taxon>Streptophyta</taxon>
        <taxon>Embryophyta</taxon>
        <taxon>Tracheophyta</taxon>
        <taxon>Spermatophyta</taxon>
        <taxon>Magnoliopsida</taxon>
        <taxon>Liliopsida</taxon>
        <taxon>Asparagales</taxon>
        <taxon>Orchidaceae</taxon>
        <taxon>Epidendroideae</taxon>
        <taxon>Malaxideae</taxon>
        <taxon>Dendrobiinae</taxon>
        <taxon>Dendrobium</taxon>
    </lineage>
</organism>
<evidence type="ECO:0000313" key="3">
    <source>
        <dbReference type="Proteomes" id="UP000829196"/>
    </source>
</evidence>
<protein>
    <submittedName>
        <fullName evidence="2">Uncharacterized protein</fullName>
    </submittedName>
</protein>
<keyword evidence="3" id="KW-1185">Reference proteome</keyword>
<evidence type="ECO:0000256" key="1">
    <source>
        <dbReference type="SAM" id="MobiDB-lite"/>
    </source>
</evidence>
<feature type="compositionally biased region" description="Low complexity" evidence="1">
    <location>
        <begin position="1"/>
        <end position="10"/>
    </location>
</feature>
<name>A0A8T3AXZ8_DENNO</name>
<accession>A0A8T3AXZ8</accession>
<dbReference type="EMBL" id="JAGYWB010000013">
    <property type="protein sequence ID" value="KAI0501007.1"/>
    <property type="molecule type" value="Genomic_DNA"/>
</dbReference>
<reference evidence="2" key="1">
    <citation type="journal article" date="2022" name="Front. Genet.">
        <title>Chromosome-Scale Assembly of the Dendrobium nobile Genome Provides Insights Into the Molecular Mechanism of the Biosynthesis of the Medicinal Active Ingredient of Dendrobium.</title>
        <authorList>
            <person name="Xu Q."/>
            <person name="Niu S.-C."/>
            <person name="Li K.-L."/>
            <person name="Zheng P.-J."/>
            <person name="Zhang X.-J."/>
            <person name="Jia Y."/>
            <person name="Liu Y."/>
            <person name="Niu Y.-X."/>
            <person name="Yu L.-H."/>
            <person name="Chen D.-F."/>
            <person name="Zhang G.-Q."/>
        </authorList>
    </citation>
    <scope>NUCLEOTIDE SEQUENCE</scope>
    <source>
        <tissue evidence="2">Leaf</tissue>
    </source>
</reference>
<evidence type="ECO:0000313" key="2">
    <source>
        <dbReference type="EMBL" id="KAI0501007.1"/>
    </source>
</evidence>